<dbReference type="Gene3D" id="1.20.1250.20">
    <property type="entry name" value="MFS general substrate transporter like domains"/>
    <property type="match status" value="2"/>
</dbReference>
<organism evidence="9 10">
    <name type="scientific">Robinsoniella peoriensis</name>
    <dbReference type="NCBI Taxonomy" id="180332"/>
    <lineage>
        <taxon>Bacteria</taxon>
        <taxon>Bacillati</taxon>
        <taxon>Bacillota</taxon>
        <taxon>Clostridia</taxon>
        <taxon>Lachnospirales</taxon>
        <taxon>Lachnospiraceae</taxon>
        <taxon>Robinsoniella</taxon>
    </lineage>
</organism>
<feature type="transmembrane region" description="Helical" evidence="7">
    <location>
        <begin position="97"/>
        <end position="124"/>
    </location>
</feature>
<dbReference type="Proteomes" id="UP000306509">
    <property type="component" value="Unassembled WGS sequence"/>
</dbReference>
<protein>
    <submittedName>
        <fullName evidence="9">Drug efflux system protein MdtG</fullName>
    </submittedName>
</protein>
<name>A0A4U8Q9E2_9FIRM</name>
<dbReference type="GO" id="GO:0022857">
    <property type="term" value="F:transmembrane transporter activity"/>
    <property type="evidence" value="ECO:0007669"/>
    <property type="project" value="InterPro"/>
</dbReference>
<gene>
    <name evidence="9" type="ORF">DSM106044_04763</name>
</gene>
<reference evidence="9 10" key="1">
    <citation type="journal article" date="2019" name="Anaerobe">
        <title>Detection of Robinsoniella peoriensis in multiple bone samples of a trauma patient.</title>
        <authorList>
            <person name="Schrottner P."/>
            <person name="Hartwich K."/>
            <person name="Bunk B."/>
            <person name="Schober I."/>
            <person name="Helbig S."/>
            <person name="Rudolph W.W."/>
            <person name="Gunzer F."/>
        </authorList>
    </citation>
    <scope>NUCLEOTIDE SEQUENCE [LARGE SCALE GENOMIC DNA]</scope>
    <source>
        <strain evidence="9 10">DSM 106044</strain>
    </source>
</reference>
<dbReference type="InterPro" id="IPR036259">
    <property type="entry name" value="MFS_trans_sf"/>
</dbReference>
<proteinExistence type="inferred from homology"/>
<feature type="transmembrane region" description="Helical" evidence="7">
    <location>
        <begin position="7"/>
        <end position="26"/>
    </location>
</feature>
<feature type="transmembrane region" description="Helical" evidence="7">
    <location>
        <begin position="247"/>
        <end position="269"/>
    </location>
</feature>
<evidence type="ECO:0000256" key="4">
    <source>
        <dbReference type="ARBA" id="ARBA00022692"/>
    </source>
</evidence>
<keyword evidence="6 7" id="KW-0472">Membrane</keyword>
<evidence type="ECO:0000256" key="7">
    <source>
        <dbReference type="SAM" id="Phobius"/>
    </source>
</evidence>
<comment type="subcellular location">
    <subcellularLocation>
        <location evidence="1">Cell membrane</location>
        <topology evidence="1">Multi-pass membrane protein</topology>
    </subcellularLocation>
</comment>
<feature type="transmembrane region" description="Helical" evidence="7">
    <location>
        <begin position="131"/>
        <end position="150"/>
    </location>
</feature>
<feature type="transmembrane region" description="Helical" evidence="7">
    <location>
        <begin position="213"/>
        <end position="235"/>
    </location>
</feature>
<feature type="transmembrane region" description="Helical" evidence="7">
    <location>
        <begin position="46"/>
        <end position="62"/>
    </location>
</feature>
<dbReference type="AlphaFoldDB" id="A0A4U8Q9E2"/>
<feature type="transmembrane region" description="Helical" evidence="7">
    <location>
        <begin position="276"/>
        <end position="294"/>
    </location>
</feature>
<dbReference type="EMBL" id="QGQD01000096">
    <property type="protein sequence ID" value="TLC98425.1"/>
    <property type="molecule type" value="Genomic_DNA"/>
</dbReference>
<dbReference type="PANTHER" id="PTHR23514:SF3">
    <property type="entry name" value="BYPASS OF STOP CODON PROTEIN 6"/>
    <property type="match status" value="1"/>
</dbReference>
<evidence type="ECO:0000256" key="6">
    <source>
        <dbReference type="ARBA" id="ARBA00023136"/>
    </source>
</evidence>
<feature type="transmembrane region" description="Helical" evidence="7">
    <location>
        <begin position="162"/>
        <end position="182"/>
    </location>
</feature>
<evidence type="ECO:0000256" key="3">
    <source>
        <dbReference type="ARBA" id="ARBA00022448"/>
    </source>
</evidence>
<evidence type="ECO:0000256" key="1">
    <source>
        <dbReference type="ARBA" id="ARBA00004651"/>
    </source>
</evidence>
<evidence type="ECO:0000259" key="8">
    <source>
        <dbReference type="PROSITE" id="PS50850"/>
    </source>
</evidence>
<sequence length="393" mass="42801">MTRSKKYVFVIALGVLFILGFEAGGFQMSLLEMSIEFKLSNKNSGVLVAAQQSAVILVPVLFGKVADSIGKKKILFGACITFSVGCFLSIISPGYGILWLSIFVIGAGYSVCESMISAMLADLFHEKSSRYLNFAQCFYSFGAVISPQILKIGTKLLGWDWRTLFVICGVSFLLMATGVLYFRETPQQKMPLKKIYNIKGQVRKGINSSDIKLLLLMIGMFAYGGLEVGISYFLNTYISKEILRPEAAANVISIFWIVMIPARFLGGLLHKSKLKIMIICFGGVFAVLFCIPFVKSFWVLVILIAILGIGLGPIWSNLMSTAAQDYNENSGMATGFLSTGCGCGAVFFPVALGALSDVFGLRVVFFLLAAAAALGMVVSAAYRRKILKSRISM</sequence>
<dbReference type="PROSITE" id="PS50850">
    <property type="entry name" value="MFS"/>
    <property type="match status" value="1"/>
</dbReference>
<dbReference type="SUPFAM" id="SSF103473">
    <property type="entry name" value="MFS general substrate transporter"/>
    <property type="match status" value="1"/>
</dbReference>
<comment type="caution">
    <text evidence="9">The sequence shown here is derived from an EMBL/GenBank/DDBJ whole genome shotgun (WGS) entry which is preliminary data.</text>
</comment>
<keyword evidence="10" id="KW-1185">Reference proteome</keyword>
<feature type="transmembrane region" description="Helical" evidence="7">
    <location>
        <begin position="331"/>
        <end position="355"/>
    </location>
</feature>
<evidence type="ECO:0000256" key="5">
    <source>
        <dbReference type="ARBA" id="ARBA00022989"/>
    </source>
</evidence>
<keyword evidence="3" id="KW-0813">Transport</keyword>
<dbReference type="Pfam" id="PF07690">
    <property type="entry name" value="MFS_1"/>
    <property type="match status" value="1"/>
</dbReference>
<keyword evidence="5 7" id="KW-1133">Transmembrane helix</keyword>
<accession>A0A4U8Q9E2</accession>
<evidence type="ECO:0000256" key="2">
    <source>
        <dbReference type="ARBA" id="ARBA00008335"/>
    </source>
</evidence>
<dbReference type="InterPro" id="IPR011701">
    <property type="entry name" value="MFS"/>
</dbReference>
<feature type="transmembrane region" description="Helical" evidence="7">
    <location>
        <begin position="300"/>
        <end position="319"/>
    </location>
</feature>
<dbReference type="RefSeq" id="WP_161597436.1">
    <property type="nucleotide sequence ID" value="NZ_QGQD01000096.1"/>
</dbReference>
<comment type="similarity">
    <text evidence="2">Belongs to the major facilitator superfamily.</text>
</comment>
<feature type="transmembrane region" description="Helical" evidence="7">
    <location>
        <begin position="74"/>
        <end position="91"/>
    </location>
</feature>
<dbReference type="GO" id="GO:0005886">
    <property type="term" value="C:plasma membrane"/>
    <property type="evidence" value="ECO:0007669"/>
    <property type="project" value="UniProtKB-SubCell"/>
</dbReference>
<dbReference type="InterPro" id="IPR051788">
    <property type="entry name" value="MFS_Transporter"/>
</dbReference>
<evidence type="ECO:0000313" key="9">
    <source>
        <dbReference type="EMBL" id="TLC98425.1"/>
    </source>
</evidence>
<keyword evidence="4 7" id="KW-0812">Transmembrane</keyword>
<dbReference type="PANTHER" id="PTHR23514">
    <property type="entry name" value="BYPASS OF STOP CODON PROTEIN 6"/>
    <property type="match status" value="1"/>
</dbReference>
<feature type="domain" description="Major facilitator superfamily (MFS) profile" evidence="8">
    <location>
        <begin position="8"/>
        <end position="387"/>
    </location>
</feature>
<dbReference type="CDD" id="cd06174">
    <property type="entry name" value="MFS"/>
    <property type="match status" value="1"/>
</dbReference>
<evidence type="ECO:0000313" key="10">
    <source>
        <dbReference type="Proteomes" id="UP000306509"/>
    </source>
</evidence>
<dbReference type="InterPro" id="IPR020846">
    <property type="entry name" value="MFS_dom"/>
</dbReference>
<feature type="transmembrane region" description="Helical" evidence="7">
    <location>
        <begin position="361"/>
        <end position="382"/>
    </location>
</feature>